<dbReference type="Proteomes" id="UP000549394">
    <property type="component" value="Unassembled WGS sequence"/>
</dbReference>
<sequence length="212" mass="23675">MACGWPVGSALVGLLIRKWSIPGQYLIQISSFILGMSLILSTILKDHVSHIFFSIIYGMGIGSWNYSLRYHSYKTVGCKLSEVSWSYQVFAQSLPTLLGSPAVFFTNENLGTSYGFIIGGCSALLGCLIIFSWAFVAKHQTNQEVLREAHLKTKIFQEDSLSAMKVSDEFNYRLNKENLAPNSWSKEERVQEFVLQTSNNSLPLPECLSTAV</sequence>
<feature type="transmembrane region" description="Helical" evidence="1">
    <location>
        <begin position="25"/>
        <end position="44"/>
    </location>
</feature>
<comment type="caution">
    <text evidence="2">The sequence shown here is derived from an EMBL/GenBank/DDBJ whole genome shotgun (WGS) entry which is preliminary data.</text>
</comment>
<keyword evidence="1" id="KW-0472">Membrane</keyword>
<keyword evidence="3" id="KW-1185">Reference proteome</keyword>
<feature type="transmembrane region" description="Helical" evidence="1">
    <location>
        <begin position="113"/>
        <end position="137"/>
    </location>
</feature>
<dbReference type="EMBL" id="CAJFCJ010000001">
    <property type="protein sequence ID" value="CAD5111310.1"/>
    <property type="molecule type" value="Genomic_DNA"/>
</dbReference>
<dbReference type="SUPFAM" id="SSF103473">
    <property type="entry name" value="MFS general substrate transporter"/>
    <property type="match status" value="1"/>
</dbReference>
<organism evidence="2 3">
    <name type="scientific">Dimorphilus gyrociliatus</name>
    <dbReference type="NCBI Taxonomy" id="2664684"/>
    <lineage>
        <taxon>Eukaryota</taxon>
        <taxon>Metazoa</taxon>
        <taxon>Spiralia</taxon>
        <taxon>Lophotrochozoa</taxon>
        <taxon>Annelida</taxon>
        <taxon>Polychaeta</taxon>
        <taxon>Polychaeta incertae sedis</taxon>
        <taxon>Dinophilidae</taxon>
        <taxon>Dimorphilus</taxon>
    </lineage>
</organism>
<gene>
    <name evidence="2" type="ORF">DGYR_LOCUS625</name>
</gene>
<accession>A0A7I8V597</accession>
<feature type="transmembrane region" description="Helical" evidence="1">
    <location>
        <begin position="50"/>
        <end position="68"/>
    </location>
</feature>
<evidence type="ECO:0000256" key="1">
    <source>
        <dbReference type="SAM" id="Phobius"/>
    </source>
</evidence>
<reference evidence="2 3" key="1">
    <citation type="submission" date="2020-08" db="EMBL/GenBank/DDBJ databases">
        <authorList>
            <person name="Hejnol A."/>
        </authorList>
    </citation>
    <scope>NUCLEOTIDE SEQUENCE [LARGE SCALE GENOMIC DNA]</scope>
</reference>
<feature type="transmembrane region" description="Helical" evidence="1">
    <location>
        <begin position="89"/>
        <end position="107"/>
    </location>
</feature>
<dbReference type="OrthoDB" id="6499973at2759"/>
<keyword evidence="1" id="KW-0812">Transmembrane</keyword>
<dbReference type="AlphaFoldDB" id="A0A7I8V597"/>
<name>A0A7I8V597_9ANNE</name>
<evidence type="ECO:0000313" key="2">
    <source>
        <dbReference type="EMBL" id="CAD5111310.1"/>
    </source>
</evidence>
<keyword evidence="1" id="KW-1133">Transmembrane helix</keyword>
<proteinExistence type="predicted"/>
<protein>
    <submittedName>
        <fullName evidence="2">Uncharacterized protein</fullName>
    </submittedName>
</protein>
<dbReference type="InterPro" id="IPR036259">
    <property type="entry name" value="MFS_trans_sf"/>
</dbReference>
<evidence type="ECO:0000313" key="3">
    <source>
        <dbReference type="Proteomes" id="UP000549394"/>
    </source>
</evidence>